<dbReference type="InterPro" id="IPR017703">
    <property type="entry name" value="YgfZ/GCV_T_CS"/>
</dbReference>
<dbReference type="PANTHER" id="PTHR22602">
    <property type="entry name" value="TRANSFERASE CAF17, MITOCHONDRIAL-RELATED"/>
    <property type="match status" value="1"/>
</dbReference>
<evidence type="ECO:0000256" key="4">
    <source>
        <dbReference type="SAM" id="MobiDB-lite"/>
    </source>
</evidence>
<dbReference type="NCBIfam" id="TIGR03317">
    <property type="entry name" value="ygfZ_signature"/>
    <property type="match status" value="1"/>
</dbReference>
<dbReference type="SUPFAM" id="SSF103025">
    <property type="entry name" value="Folate-binding domain"/>
    <property type="match status" value="1"/>
</dbReference>
<evidence type="ECO:0000313" key="6">
    <source>
        <dbReference type="Proteomes" id="UP000075714"/>
    </source>
</evidence>
<reference evidence="6" key="1">
    <citation type="journal article" date="2016" name="Nat. Commun.">
        <title>The Gonium pectorale genome demonstrates co-option of cell cycle regulation during the evolution of multicellularity.</title>
        <authorList>
            <person name="Hanschen E.R."/>
            <person name="Marriage T.N."/>
            <person name="Ferris P.J."/>
            <person name="Hamaji T."/>
            <person name="Toyoda A."/>
            <person name="Fujiyama A."/>
            <person name="Neme R."/>
            <person name="Noguchi H."/>
            <person name="Minakuchi Y."/>
            <person name="Suzuki M."/>
            <person name="Kawai-Toyooka H."/>
            <person name="Smith D.R."/>
            <person name="Sparks H."/>
            <person name="Anderson J."/>
            <person name="Bakaric R."/>
            <person name="Luria V."/>
            <person name="Karger A."/>
            <person name="Kirschner M.W."/>
            <person name="Durand P.M."/>
            <person name="Michod R.E."/>
            <person name="Nozaki H."/>
            <person name="Olson B.J."/>
        </authorList>
    </citation>
    <scope>NUCLEOTIDE SEQUENCE [LARGE SCALE GENOMIC DNA]</scope>
    <source>
        <strain evidence="6">NIES-2863</strain>
    </source>
</reference>
<evidence type="ECO:0000313" key="5">
    <source>
        <dbReference type="EMBL" id="KXZ49535.1"/>
    </source>
</evidence>
<dbReference type="OrthoDB" id="191995at2759"/>
<protein>
    <recommendedName>
        <fullName evidence="7">Aminomethyltransferase folate-binding domain-containing protein</fullName>
    </recommendedName>
</protein>
<sequence>MGPLRGLSATHAVNAAPLRLRPPYGRTGCRTTIVPSAFSIDDLQLDIPEIDGDIRSLQVEMGAIFDDAGLATTFGRKRDALTALGSGLVLADQSHWGRLRVAGEGRTELLHNQSTQDFKRLAPGQAADTEALAPVLGCPAGRHVLVGFRGRPVFVLAGSGLGPSVPGFTLVADEAVAGDLYAAFAQKGAIPMGTEDWEAARILVGRPARGAELTEAHNPLEAGLYGAVSLNKGCYIGQETLAKLHLRDGVNRQLWGLALSGPTAPGAEITSELSKIGEVTSACQDGEGEWVGLGYLRCRLQGAQLELEGVRVAVNGTPATVTSIPFATRRFSEAAEAPAAREAAAAAEAEGGDDAGLAARLEEAKRRKAEAAAEKAAATEAKLKARRDRGEESWGQGGLGRDGRHEGGGCIDKGAGCRAEDNMLGAMQERVAAWQAAQQQQTQQQQQ</sequence>
<comment type="subcellular location">
    <subcellularLocation>
        <location evidence="1">Mitochondrion</location>
    </subcellularLocation>
</comment>
<keyword evidence="3" id="KW-0496">Mitochondrion</keyword>
<name>A0A150GIL9_GONPE</name>
<evidence type="ECO:0008006" key="7">
    <source>
        <dbReference type="Google" id="ProtNLM"/>
    </source>
</evidence>
<dbReference type="InterPro" id="IPR027266">
    <property type="entry name" value="TrmE/GcvT-like"/>
</dbReference>
<gene>
    <name evidence="5" type="ORF">GPECTOR_21g763</name>
</gene>
<dbReference type="Gene3D" id="3.30.1360.120">
    <property type="entry name" value="Probable tRNA modification gtpase trme, domain 1"/>
    <property type="match status" value="2"/>
</dbReference>
<comment type="caution">
    <text evidence="5">The sequence shown here is derived from an EMBL/GenBank/DDBJ whole genome shotgun (WGS) entry which is preliminary data.</text>
</comment>
<dbReference type="EMBL" id="LSYV01000022">
    <property type="protein sequence ID" value="KXZ49535.1"/>
    <property type="molecule type" value="Genomic_DNA"/>
</dbReference>
<keyword evidence="6" id="KW-1185">Reference proteome</keyword>
<keyword evidence="2" id="KW-0809">Transit peptide</keyword>
<accession>A0A150GIL9</accession>
<dbReference type="PANTHER" id="PTHR22602:SF0">
    <property type="entry name" value="TRANSFERASE CAF17, MITOCHONDRIAL-RELATED"/>
    <property type="match status" value="1"/>
</dbReference>
<dbReference type="InterPro" id="IPR045179">
    <property type="entry name" value="YgfZ/GcvT"/>
</dbReference>
<evidence type="ECO:0000256" key="2">
    <source>
        <dbReference type="ARBA" id="ARBA00022946"/>
    </source>
</evidence>
<evidence type="ECO:0000256" key="1">
    <source>
        <dbReference type="ARBA" id="ARBA00004173"/>
    </source>
</evidence>
<dbReference type="Proteomes" id="UP000075714">
    <property type="component" value="Unassembled WGS sequence"/>
</dbReference>
<dbReference type="AlphaFoldDB" id="A0A150GIL9"/>
<dbReference type="STRING" id="33097.A0A150GIL9"/>
<organism evidence="5 6">
    <name type="scientific">Gonium pectorale</name>
    <name type="common">Green alga</name>
    <dbReference type="NCBI Taxonomy" id="33097"/>
    <lineage>
        <taxon>Eukaryota</taxon>
        <taxon>Viridiplantae</taxon>
        <taxon>Chlorophyta</taxon>
        <taxon>core chlorophytes</taxon>
        <taxon>Chlorophyceae</taxon>
        <taxon>CS clade</taxon>
        <taxon>Chlamydomonadales</taxon>
        <taxon>Volvocaceae</taxon>
        <taxon>Gonium</taxon>
    </lineage>
</organism>
<dbReference type="GO" id="GO:0016226">
    <property type="term" value="P:iron-sulfur cluster assembly"/>
    <property type="evidence" value="ECO:0007669"/>
    <property type="project" value="TreeGrafter"/>
</dbReference>
<dbReference type="GO" id="GO:0005739">
    <property type="term" value="C:mitochondrion"/>
    <property type="evidence" value="ECO:0007669"/>
    <property type="project" value="UniProtKB-SubCell"/>
</dbReference>
<feature type="region of interest" description="Disordered" evidence="4">
    <location>
        <begin position="370"/>
        <end position="413"/>
    </location>
</feature>
<evidence type="ECO:0000256" key="3">
    <source>
        <dbReference type="ARBA" id="ARBA00023128"/>
    </source>
</evidence>
<proteinExistence type="predicted"/>